<reference evidence="1" key="2">
    <citation type="submission" date="2021-02" db="EMBL/GenBank/DDBJ databases">
        <authorList>
            <person name="Kimball J.A."/>
            <person name="Haas M.W."/>
            <person name="Macchietto M."/>
            <person name="Kono T."/>
            <person name="Duquette J."/>
            <person name="Shao M."/>
        </authorList>
    </citation>
    <scope>NUCLEOTIDE SEQUENCE</scope>
    <source>
        <tissue evidence="1">Fresh leaf tissue</tissue>
    </source>
</reference>
<gene>
    <name evidence="1" type="ORF">GUJ93_ZPchr0008g13049</name>
</gene>
<protein>
    <submittedName>
        <fullName evidence="1">Uncharacterized protein</fullName>
    </submittedName>
</protein>
<evidence type="ECO:0000313" key="1">
    <source>
        <dbReference type="EMBL" id="KAG8046643.1"/>
    </source>
</evidence>
<keyword evidence="2" id="KW-1185">Reference proteome</keyword>
<comment type="caution">
    <text evidence="1">The sequence shown here is derived from an EMBL/GenBank/DDBJ whole genome shotgun (WGS) entry which is preliminary data.</text>
</comment>
<sequence length="97" mass="9934">MNMNTHRDSSSLLRARSPSAAVAFSGAGLVACLDGEDATLSFTPHVVAPSRAPGAGAGAARAPPTRLTSLTLIAVAARASFSYQVTASRHGRISRSR</sequence>
<accession>A0A8J5RIZ7</accession>
<evidence type="ECO:0000313" key="2">
    <source>
        <dbReference type="Proteomes" id="UP000729402"/>
    </source>
</evidence>
<dbReference type="PROSITE" id="PS51257">
    <property type="entry name" value="PROKAR_LIPOPROTEIN"/>
    <property type="match status" value="1"/>
</dbReference>
<dbReference type="Proteomes" id="UP000729402">
    <property type="component" value="Unassembled WGS sequence"/>
</dbReference>
<reference evidence="1" key="1">
    <citation type="journal article" date="2021" name="bioRxiv">
        <title>Whole Genome Assembly and Annotation of Northern Wild Rice, Zizania palustris L., Supports a Whole Genome Duplication in the Zizania Genus.</title>
        <authorList>
            <person name="Haas M."/>
            <person name="Kono T."/>
            <person name="Macchietto M."/>
            <person name="Millas R."/>
            <person name="McGilp L."/>
            <person name="Shao M."/>
            <person name="Duquette J."/>
            <person name="Hirsch C.N."/>
            <person name="Kimball J."/>
        </authorList>
    </citation>
    <scope>NUCLEOTIDE SEQUENCE</scope>
    <source>
        <tissue evidence="1">Fresh leaf tissue</tissue>
    </source>
</reference>
<name>A0A8J5RIZ7_ZIZPA</name>
<dbReference type="AlphaFoldDB" id="A0A8J5RIZ7"/>
<proteinExistence type="predicted"/>
<dbReference type="EMBL" id="JAAALK010000290">
    <property type="protein sequence ID" value="KAG8046643.1"/>
    <property type="molecule type" value="Genomic_DNA"/>
</dbReference>
<organism evidence="1 2">
    <name type="scientific">Zizania palustris</name>
    <name type="common">Northern wild rice</name>
    <dbReference type="NCBI Taxonomy" id="103762"/>
    <lineage>
        <taxon>Eukaryota</taxon>
        <taxon>Viridiplantae</taxon>
        <taxon>Streptophyta</taxon>
        <taxon>Embryophyta</taxon>
        <taxon>Tracheophyta</taxon>
        <taxon>Spermatophyta</taxon>
        <taxon>Magnoliopsida</taxon>
        <taxon>Liliopsida</taxon>
        <taxon>Poales</taxon>
        <taxon>Poaceae</taxon>
        <taxon>BOP clade</taxon>
        <taxon>Oryzoideae</taxon>
        <taxon>Oryzeae</taxon>
        <taxon>Zizaniinae</taxon>
        <taxon>Zizania</taxon>
    </lineage>
</organism>